<dbReference type="Proteomes" id="UP001596103">
    <property type="component" value="Unassembled WGS sequence"/>
</dbReference>
<gene>
    <name evidence="1" type="ORF">ACFPTO_21660</name>
</gene>
<organism evidence="1 2">
    <name type="scientific">Paraburkholderia denitrificans</name>
    <dbReference type="NCBI Taxonomy" id="694025"/>
    <lineage>
        <taxon>Bacteria</taxon>
        <taxon>Pseudomonadati</taxon>
        <taxon>Pseudomonadota</taxon>
        <taxon>Betaproteobacteria</taxon>
        <taxon>Burkholderiales</taxon>
        <taxon>Burkholderiaceae</taxon>
        <taxon>Paraburkholderia</taxon>
    </lineage>
</organism>
<reference evidence="2" key="1">
    <citation type="journal article" date="2019" name="Int. J. Syst. Evol. Microbiol.">
        <title>The Global Catalogue of Microorganisms (GCM) 10K type strain sequencing project: providing services to taxonomists for standard genome sequencing and annotation.</title>
        <authorList>
            <consortium name="The Broad Institute Genomics Platform"/>
            <consortium name="The Broad Institute Genome Sequencing Center for Infectious Disease"/>
            <person name="Wu L."/>
            <person name="Ma J."/>
        </authorList>
    </citation>
    <scope>NUCLEOTIDE SEQUENCE [LARGE SCALE GENOMIC DNA]</scope>
    <source>
        <strain evidence="2">CCUG 56042</strain>
    </source>
</reference>
<proteinExistence type="predicted"/>
<evidence type="ECO:0000313" key="2">
    <source>
        <dbReference type="Proteomes" id="UP001596103"/>
    </source>
</evidence>
<comment type="caution">
    <text evidence="1">The sequence shown here is derived from an EMBL/GenBank/DDBJ whole genome shotgun (WGS) entry which is preliminary data.</text>
</comment>
<dbReference type="EMBL" id="JBHSMP010000034">
    <property type="protein sequence ID" value="MFC5431387.1"/>
    <property type="molecule type" value="Genomic_DNA"/>
</dbReference>
<keyword evidence="2" id="KW-1185">Reference proteome</keyword>
<name>A0ABW0JDY6_9BURK</name>
<protein>
    <submittedName>
        <fullName evidence="1">Uncharacterized protein</fullName>
    </submittedName>
</protein>
<sequence>MHRTNSFCRTVSQVLQKYDGRPFFAEYTTSRLKLLAGQIPAGDRIIEWVWSTNGFVQGACLSLGVTGLSD</sequence>
<dbReference type="RefSeq" id="WP_377714569.1">
    <property type="nucleotide sequence ID" value="NZ_JBHSMP010000034.1"/>
</dbReference>
<evidence type="ECO:0000313" key="1">
    <source>
        <dbReference type="EMBL" id="MFC5431387.1"/>
    </source>
</evidence>
<accession>A0ABW0JDY6</accession>